<comment type="caution">
    <text evidence="4">The sequence shown here is derived from an EMBL/GenBank/DDBJ whole genome shotgun (WGS) entry which is preliminary data.</text>
</comment>
<reference evidence="4 6" key="1">
    <citation type="journal article" date="2021" name="Mol. Ecol.">
        <title>Polar bear-adapted Ursidibacter maritimus are remarkably conserved after generations in captivity.</title>
        <authorList>
            <person name="Espinosa-Gongora C."/>
            <person name="Hansen M.J."/>
            <person name="Bertelsen M.F."/>
            <person name="Bojesen A.M."/>
        </authorList>
    </citation>
    <scope>NUCLEOTIDE SEQUENCE</scope>
    <source>
        <strain evidence="4">Pb43105x</strain>
        <strain evidence="3 6">Pb43106</strain>
    </source>
</reference>
<keyword evidence="1" id="KW-1133">Transmembrane helix</keyword>
<sequence>MPKKSTLISRLLKNILLFGSLFIILSIVMDWYRKPTAPAQFAEQVLYDIEQQPKVIAQLSHNKPMLLYFWGSWCQFCDYTSPAIQQLAEQGTDVLGVALKSGSDSEVKQYLAKENYRFATLNDPSGKFSKSWDIQATPTILIIKDGKIINHTTGLTSYWGLKVRLWLAEFTQ</sequence>
<keyword evidence="1" id="KW-0472">Membrane</keyword>
<dbReference type="Proteomes" id="UP000732858">
    <property type="component" value="Unassembled WGS sequence"/>
</dbReference>
<dbReference type="GeneID" id="65548944"/>
<dbReference type="InterPro" id="IPR000866">
    <property type="entry name" value="AhpC/TSA"/>
</dbReference>
<dbReference type="EMBL" id="JABUMC010000010">
    <property type="protein sequence ID" value="MBV6546796.1"/>
    <property type="molecule type" value="Genomic_DNA"/>
</dbReference>
<dbReference type="SUPFAM" id="SSF52833">
    <property type="entry name" value="Thioredoxin-like"/>
    <property type="match status" value="1"/>
</dbReference>
<dbReference type="PANTHER" id="PTHR42852:SF17">
    <property type="entry name" value="THIOREDOXIN-LIKE PROTEIN HI_1115"/>
    <property type="match status" value="1"/>
</dbReference>
<evidence type="ECO:0000313" key="6">
    <source>
        <dbReference type="Proteomes" id="UP001196379"/>
    </source>
</evidence>
<organism evidence="4 5">
    <name type="scientific">Ursidibacter maritimus</name>
    <dbReference type="NCBI Taxonomy" id="1331689"/>
    <lineage>
        <taxon>Bacteria</taxon>
        <taxon>Pseudomonadati</taxon>
        <taxon>Pseudomonadota</taxon>
        <taxon>Gammaproteobacteria</taxon>
        <taxon>Pasteurellales</taxon>
        <taxon>Pasteurellaceae</taxon>
        <taxon>Ursidibacter</taxon>
    </lineage>
</organism>
<dbReference type="GO" id="GO:0016209">
    <property type="term" value="F:antioxidant activity"/>
    <property type="evidence" value="ECO:0007669"/>
    <property type="project" value="InterPro"/>
</dbReference>
<feature type="domain" description="Thioredoxin" evidence="2">
    <location>
        <begin position="35"/>
        <end position="172"/>
    </location>
</feature>
<dbReference type="CDD" id="cd03011">
    <property type="entry name" value="TlpA_like_ScsD_MtbDsbE"/>
    <property type="match status" value="1"/>
</dbReference>
<dbReference type="AlphaFoldDB" id="A0A949WJ11"/>
<dbReference type="GO" id="GO:0016491">
    <property type="term" value="F:oxidoreductase activity"/>
    <property type="evidence" value="ECO:0007669"/>
    <property type="project" value="InterPro"/>
</dbReference>
<dbReference type="Gene3D" id="3.40.30.10">
    <property type="entry name" value="Glutaredoxin"/>
    <property type="match status" value="1"/>
</dbReference>
<evidence type="ECO:0000313" key="4">
    <source>
        <dbReference type="EMBL" id="MBV6546796.1"/>
    </source>
</evidence>
<proteinExistence type="predicted"/>
<evidence type="ECO:0000259" key="2">
    <source>
        <dbReference type="PROSITE" id="PS51352"/>
    </source>
</evidence>
<dbReference type="InterPro" id="IPR013766">
    <property type="entry name" value="Thioredoxin_domain"/>
</dbReference>
<evidence type="ECO:0000313" key="3">
    <source>
        <dbReference type="EMBL" id="MBV6532100.1"/>
    </source>
</evidence>
<dbReference type="Pfam" id="PF00578">
    <property type="entry name" value="AhpC-TSA"/>
    <property type="match status" value="1"/>
</dbReference>
<evidence type="ECO:0000256" key="1">
    <source>
        <dbReference type="SAM" id="Phobius"/>
    </source>
</evidence>
<evidence type="ECO:0000313" key="5">
    <source>
        <dbReference type="Proteomes" id="UP000732858"/>
    </source>
</evidence>
<dbReference type="InterPro" id="IPR050553">
    <property type="entry name" value="Thioredoxin_ResA/DsbE_sf"/>
</dbReference>
<name>A0A949WJ11_9PAST</name>
<feature type="transmembrane region" description="Helical" evidence="1">
    <location>
        <begin position="12"/>
        <end position="32"/>
    </location>
</feature>
<protein>
    <submittedName>
        <fullName evidence="4">Protein disulfide oxidoreductase</fullName>
    </submittedName>
</protein>
<dbReference type="PROSITE" id="PS51352">
    <property type="entry name" value="THIOREDOXIN_2"/>
    <property type="match status" value="1"/>
</dbReference>
<dbReference type="PANTHER" id="PTHR42852">
    <property type="entry name" value="THIOL:DISULFIDE INTERCHANGE PROTEIN DSBE"/>
    <property type="match status" value="1"/>
</dbReference>
<keyword evidence="1" id="KW-0812">Transmembrane</keyword>
<accession>A0A949WJ11</accession>
<keyword evidence="6" id="KW-1185">Reference proteome</keyword>
<dbReference type="OrthoDB" id="9796554at2"/>
<dbReference type="Proteomes" id="UP001196379">
    <property type="component" value="Unassembled WGS sequence"/>
</dbReference>
<dbReference type="EMBL" id="JABULY010000005">
    <property type="protein sequence ID" value="MBV6532100.1"/>
    <property type="molecule type" value="Genomic_DNA"/>
</dbReference>
<dbReference type="RefSeq" id="WP_157403090.1">
    <property type="nucleotide sequence ID" value="NZ_JABULY010000005.1"/>
</dbReference>
<dbReference type="InterPro" id="IPR036249">
    <property type="entry name" value="Thioredoxin-like_sf"/>
</dbReference>
<gene>
    <name evidence="3" type="ORF">HT657_08160</name>
    <name evidence="4" type="ORF">HT672_05785</name>
</gene>